<organism evidence="3 4">
    <name type="scientific">Chelydra serpentina</name>
    <name type="common">Snapping turtle</name>
    <name type="synonym">Testudo serpentina</name>
    <dbReference type="NCBI Taxonomy" id="8475"/>
    <lineage>
        <taxon>Eukaryota</taxon>
        <taxon>Metazoa</taxon>
        <taxon>Chordata</taxon>
        <taxon>Craniata</taxon>
        <taxon>Vertebrata</taxon>
        <taxon>Euteleostomi</taxon>
        <taxon>Archelosauria</taxon>
        <taxon>Testudinata</taxon>
        <taxon>Testudines</taxon>
        <taxon>Cryptodira</taxon>
        <taxon>Durocryptodira</taxon>
        <taxon>Americhelydia</taxon>
        <taxon>Chelydroidea</taxon>
        <taxon>Chelydridae</taxon>
        <taxon>Chelydra</taxon>
    </lineage>
</organism>
<keyword evidence="1" id="KW-0202">Cytokine</keyword>
<dbReference type="Ensembl" id="ENSCSRT00000017189.1">
    <property type="protein sequence ID" value="ENSCSRP00000016451.1"/>
    <property type="gene ID" value="ENSCSRG00000012568.1"/>
</dbReference>
<dbReference type="GO" id="GO:0005615">
    <property type="term" value="C:extracellular space"/>
    <property type="evidence" value="ECO:0007669"/>
    <property type="project" value="UniProtKB-KW"/>
</dbReference>
<proteinExistence type="predicted"/>
<protein>
    <recommendedName>
        <fullName evidence="2">Chemokine interleukin-8-like domain-containing protein</fullName>
    </recommendedName>
</protein>
<dbReference type="InterPro" id="IPR001811">
    <property type="entry name" value="Chemokine_IL8-like_dom"/>
</dbReference>
<dbReference type="AlphaFoldDB" id="A0A8C3SNX3"/>
<feature type="domain" description="Chemokine interleukin-8-like" evidence="2">
    <location>
        <begin position="66"/>
        <end position="92"/>
    </location>
</feature>
<evidence type="ECO:0000259" key="2">
    <source>
        <dbReference type="Pfam" id="PF00048"/>
    </source>
</evidence>
<evidence type="ECO:0000313" key="4">
    <source>
        <dbReference type="Proteomes" id="UP000694403"/>
    </source>
</evidence>
<evidence type="ECO:0000313" key="3">
    <source>
        <dbReference type="Ensembl" id="ENSCSRP00000016451.1"/>
    </source>
</evidence>
<dbReference type="Pfam" id="PF00048">
    <property type="entry name" value="IL8"/>
    <property type="match status" value="1"/>
</dbReference>
<dbReference type="GO" id="GO:0006955">
    <property type="term" value="P:immune response"/>
    <property type="evidence" value="ECO:0007669"/>
    <property type="project" value="InterPro"/>
</dbReference>
<dbReference type="GO" id="GO:0008009">
    <property type="term" value="F:chemokine activity"/>
    <property type="evidence" value="ECO:0007669"/>
    <property type="project" value="InterPro"/>
</dbReference>
<dbReference type="Proteomes" id="UP000694403">
    <property type="component" value="Unplaced"/>
</dbReference>
<dbReference type="Gene3D" id="2.40.50.40">
    <property type="match status" value="1"/>
</dbReference>
<accession>A0A8C3SNX3</accession>
<dbReference type="InterPro" id="IPR036048">
    <property type="entry name" value="Interleukin_8-like_sf"/>
</dbReference>
<dbReference type="SUPFAM" id="SSF54117">
    <property type="entry name" value="Interleukin 8-like chemokines"/>
    <property type="match status" value="1"/>
</dbReference>
<name>A0A8C3SNX3_CHESE</name>
<reference evidence="3" key="1">
    <citation type="submission" date="2025-08" db="UniProtKB">
        <authorList>
            <consortium name="Ensembl"/>
        </authorList>
    </citation>
    <scope>IDENTIFICATION</scope>
</reference>
<keyword evidence="4" id="KW-1185">Reference proteome</keyword>
<evidence type="ECO:0000256" key="1">
    <source>
        <dbReference type="ARBA" id="ARBA00022514"/>
    </source>
</evidence>
<sequence length="101" mass="11580">MRQSGYNSHEAPWQNFQITAFPFRFPAENSSGFGHSFCLFVCLGDFLDKKIKHFPGKRTLFLKNCIEFVTKKNKEFCADPEASWVKEAVQRLNQASAKGQT</sequence>
<reference evidence="3" key="2">
    <citation type="submission" date="2025-09" db="UniProtKB">
        <authorList>
            <consortium name="Ensembl"/>
        </authorList>
    </citation>
    <scope>IDENTIFICATION</scope>
</reference>